<evidence type="ECO:0000256" key="4">
    <source>
        <dbReference type="ARBA" id="ARBA00022727"/>
    </source>
</evidence>
<dbReference type="PROSITE" id="PS00903">
    <property type="entry name" value="CYT_DCMP_DEAMINASES_1"/>
    <property type="match status" value="1"/>
</dbReference>
<dbReference type="InterPro" id="IPR002125">
    <property type="entry name" value="CMP_dCMP_dom"/>
</dbReference>
<reference evidence="11 12" key="1">
    <citation type="journal article" date="2004" name="Science">
        <title>The Ashbya gossypii genome as a tool for mapping the ancient Saccharomyces cerevisiae genome.</title>
        <authorList>
            <person name="Dietrich F.S."/>
            <person name="Voegeli S."/>
            <person name="Brachat S."/>
            <person name="Lerch A."/>
            <person name="Gates K."/>
            <person name="Steiner S."/>
            <person name="Mohr C."/>
            <person name="Pohlmann R."/>
            <person name="Luedi P."/>
            <person name="Choi S."/>
            <person name="Wing R.A."/>
            <person name="Flavier A."/>
            <person name="Gaffney T.D."/>
            <person name="Philippsen P."/>
        </authorList>
    </citation>
    <scope>NUCLEOTIDE SEQUENCE [LARGE SCALE GENOMIC DNA]</scope>
    <source>
        <strain evidence="12">ATCC 10895 / CBS 109.51 / FGSC 9923 / NRRL Y-1056</strain>
    </source>
</reference>
<dbReference type="GO" id="GO:0008270">
    <property type="term" value="F:zinc ion binding"/>
    <property type="evidence" value="ECO:0007669"/>
    <property type="project" value="InterPro"/>
</dbReference>
<comment type="similarity">
    <text evidence="2">Belongs to the cytidine and deoxycytidylate deaminase family.</text>
</comment>
<sequence>MLVGISATYGSPWEVLLQHFEGHGFRRLRVEDFDGSWDKLEEHATRNYEAAHVIADVNAPGVLERLEKRPFFVHVSVDAPIDVRLAGSGDADHVTFMERAALHDSEAVVRATRRAAVQLYVGPGGGLRGRLAEALDELLGGPLAASPLRPAWDVYFMQLARLAASRSNCMKRRVGCVIVRACRVIATGYNGTPRHLRNCHDGGCARCNGGGSALHTCLCLHAEENALLEAGRERVGEGAVLYCDTCPCLTCSVKIVQTGITEVVYSQTYRMDSDSFKVLRAGGVKVRQLQDAVPPHFLVI</sequence>
<dbReference type="GO" id="GO:0004132">
    <property type="term" value="F:dCMP deaminase activity"/>
    <property type="evidence" value="ECO:0000318"/>
    <property type="project" value="GO_Central"/>
</dbReference>
<accession>Q754P9</accession>
<feature type="domain" description="CMP/dCMP-type deaminase" evidence="10">
    <location>
        <begin position="151"/>
        <end position="279"/>
    </location>
</feature>
<evidence type="ECO:0000256" key="5">
    <source>
        <dbReference type="ARBA" id="ARBA00022801"/>
    </source>
</evidence>
<evidence type="ECO:0000256" key="6">
    <source>
        <dbReference type="ARBA" id="ARBA00022833"/>
    </source>
</evidence>
<dbReference type="STRING" id="284811.Q754P9"/>
<dbReference type="InterPro" id="IPR016192">
    <property type="entry name" value="APOBEC/CMP_deaminase_Zn-bd"/>
</dbReference>
<evidence type="ECO:0000256" key="2">
    <source>
        <dbReference type="ARBA" id="ARBA00006576"/>
    </source>
</evidence>
<dbReference type="GO" id="GO:0005737">
    <property type="term" value="C:cytoplasm"/>
    <property type="evidence" value="ECO:0000318"/>
    <property type="project" value="GO_Central"/>
</dbReference>
<keyword evidence="5" id="KW-0378">Hydrolase</keyword>
<dbReference type="EMBL" id="AE016819">
    <property type="protein sequence ID" value="AAS53394.1"/>
    <property type="molecule type" value="Genomic_DNA"/>
</dbReference>
<evidence type="ECO:0000259" key="10">
    <source>
        <dbReference type="PROSITE" id="PS51747"/>
    </source>
</evidence>
<evidence type="ECO:0000256" key="1">
    <source>
        <dbReference type="ARBA" id="ARBA00001947"/>
    </source>
</evidence>
<dbReference type="OrthoDB" id="6710946at2759"/>
<dbReference type="PROSITE" id="PS51747">
    <property type="entry name" value="CYT_DCMP_DEAMINASES_2"/>
    <property type="match status" value="1"/>
</dbReference>
<dbReference type="Proteomes" id="UP000000591">
    <property type="component" value="Chromosome VI"/>
</dbReference>
<comment type="cofactor">
    <cofactor evidence="1">
        <name>Zn(2+)</name>
        <dbReference type="ChEBI" id="CHEBI:29105"/>
    </cofactor>
</comment>
<dbReference type="Gene3D" id="3.40.140.10">
    <property type="entry name" value="Cytidine Deaminase, domain 2"/>
    <property type="match status" value="1"/>
</dbReference>
<protein>
    <recommendedName>
        <fullName evidence="9">Deoxycytidylate deaminase</fullName>
        <ecNumber evidence="7">3.5.4.12</ecNumber>
    </recommendedName>
    <alternativeName>
        <fullName evidence="8">dCMP deaminase</fullName>
    </alternativeName>
</protein>
<dbReference type="HOGENOM" id="CLU_047993_0_0_1"/>
<dbReference type="CDD" id="cd01286">
    <property type="entry name" value="deoxycytidylate_deaminase"/>
    <property type="match status" value="1"/>
</dbReference>
<dbReference type="GO" id="GO:0006231">
    <property type="term" value="P:dTMP biosynthetic process"/>
    <property type="evidence" value="ECO:0000318"/>
    <property type="project" value="GO_Central"/>
</dbReference>
<dbReference type="FunFam" id="3.40.140.10:FF:000035">
    <property type="entry name" value="dCMP deaminase"/>
    <property type="match status" value="1"/>
</dbReference>
<evidence type="ECO:0000313" key="12">
    <source>
        <dbReference type="Proteomes" id="UP000000591"/>
    </source>
</evidence>
<dbReference type="EC" id="3.5.4.12" evidence="7"/>
<dbReference type="GeneID" id="4621810"/>
<name>Q754P9_EREGS</name>
<dbReference type="eggNOG" id="KOG3127">
    <property type="taxonomic scope" value="Eukaryota"/>
</dbReference>
<dbReference type="GO" id="GO:0006226">
    <property type="term" value="P:dUMP biosynthetic process"/>
    <property type="evidence" value="ECO:0000318"/>
    <property type="project" value="GO_Central"/>
</dbReference>
<dbReference type="PANTHER" id="PTHR11086:SF18">
    <property type="entry name" value="DEOXYCYTIDYLATE DEAMINASE"/>
    <property type="match status" value="1"/>
</dbReference>
<dbReference type="Pfam" id="PF00383">
    <property type="entry name" value="dCMP_cyt_deam_1"/>
    <property type="match status" value="1"/>
</dbReference>
<proteinExistence type="inferred from homology"/>
<dbReference type="InterPro" id="IPR015517">
    <property type="entry name" value="dCMP_deaminase-rel"/>
</dbReference>
<keyword evidence="3" id="KW-0479">Metal-binding</keyword>
<gene>
    <name evidence="11" type="ORF">AGOS_AFR023W</name>
</gene>
<dbReference type="OMA" id="HATRNYE"/>
<dbReference type="RefSeq" id="NP_985570.1">
    <property type="nucleotide sequence ID" value="NM_210924.1"/>
</dbReference>
<evidence type="ECO:0000256" key="7">
    <source>
        <dbReference type="ARBA" id="ARBA00038938"/>
    </source>
</evidence>
<keyword evidence="6" id="KW-0862">Zinc</keyword>
<dbReference type="KEGG" id="ago:AGOS_AFR023W"/>
<keyword evidence="12" id="KW-1185">Reference proteome</keyword>
<evidence type="ECO:0000256" key="3">
    <source>
        <dbReference type="ARBA" id="ARBA00022723"/>
    </source>
</evidence>
<evidence type="ECO:0000256" key="9">
    <source>
        <dbReference type="ARBA" id="ARBA00071582"/>
    </source>
</evidence>
<dbReference type="PANTHER" id="PTHR11086">
    <property type="entry name" value="DEOXYCYTIDYLATE DEAMINASE-RELATED"/>
    <property type="match status" value="1"/>
</dbReference>
<evidence type="ECO:0000313" key="11">
    <source>
        <dbReference type="EMBL" id="AAS53394.1"/>
    </source>
</evidence>
<dbReference type="InParanoid" id="Q754P9"/>
<dbReference type="InterPro" id="IPR016193">
    <property type="entry name" value="Cytidine_deaminase-like"/>
</dbReference>
<dbReference type="SUPFAM" id="SSF53927">
    <property type="entry name" value="Cytidine deaminase-like"/>
    <property type="match status" value="1"/>
</dbReference>
<reference evidence="12" key="2">
    <citation type="journal article" date="2013" name="G3 (Bethesda)">
        <title>Genomes of Ashbya fungi isolated from insects reveal four mating-type loci, numerous translocations, lack of transposons, and distinct gene duplications.</title>
        <authorList>
            <person name="Dietrich F.S."/>
            <person name="Voegeli S."/>
            <person name="Kuo S."/>
            <person name="Philippsen P."/>
        </authorList>
    </citation>
    <scope>GENOME REANNOTATION</scope>
    <source>
        <strain evidence="12">ATCC 10895 / CBS 109.51 / FGSC 9923 / NRRL Y-1056</strain>
    </source>
</reference>
<organism evidence="11 12">
    <name type="scientific">Eremothecium gossypii (strain ATCC 10895 / CBS 109.51 / FGSC 9923 / NRRL Y-1056)</name>
    <name type="common">Yeast</name>
    <name type="synonym">Ashbya gossypii</name>
    <dbReference type="NCBI Taxonomy" id="284811"/>
    <lineage>
        <taxon>Eukaryota</taxon>
        <taxon>Fungi</taxon>
        <taxon>Dikarya</taxon>
        <taxon>Ascomycota</taxon>
        <taxon>Saccharomycotina</taxon>
        <taxon>Saccharomycetes</taxon>
        <taxon>Saccharomycetales</taxon>
        <taxon>Saccharomycetaceae</taxon>
        <taxon>Eremothecium</taxon>
    </lineage>
</organism>
<keyword evidence="4" id="KW-0545">Nucleotide biosynthesis</keyword>
<dbReference type="AlphaFoldDB" id="Q754P9"/>
<dbReference type="InterPro" id="IPR035105">
    <property type="entry name" value="Deoxycytidylate_deaminase_dom"/>
</dbReference>
<dbReference type="FunCoup" id="Q754P9">
    <property type="interactions" value="76"/>
</dbReference>
<evidence type="ECO:0000256" key="8">
    <source>
        <dbReference type="ARBA" id="ARBA00041763"/>
    </source>
</evidence>